<reference evidence="2 3" key="1">
    <citation type="submission" date="2013-09" db="EMBL/GenBank/DDBJ databases">
        <title>Whole genome shotgun sequence of Vibrio proteolyticus NBRC 13287.</title>
        <authorList>
            <person name="Isaki S."/>
            <person name="Hosoyama A."/>
            <person name="Numata M."/>
            <person name="Hashimoto M."/>
            <person name="Hosoyama Y."/>
            <person name="Tsuchikane K."/>
            <person name="Noguchi M."/>
            <person name="Hirakata S."/>
            <person name="Ichikawa N."/>
            <person name="Ohji S."/>
            <person name="Yamazoe A."/>
            <person name="Fujita N."/>
        </authorList>
    </citation>
    <scope>NUCLEOTIDE SEQUENCE [LARGE SCALE GENOMIC DNA]</scope>
    <source>
        <strain evidence="2 3">NBRC 13287</strain>
    </source>
</reference>
<dbReference type="AlphaFoldDB" id="U3A3K5"/>
<dbReference type="STRING" id="1219065.VPR01S_10_01130"/>
<dbReference type="PANTHER" id="PTHR46732:SF8">
    <property type="entry name" value="ATP-DEPENDENT PROTEASE LA (LON) DOMAIN PROTEIN"/>
    <property type="match status" value="1"/>
</dbReference>
<dbReference type="EMBL" id="BATJ01000010">
    <property type="protein sequence ID" value="GAD67917.1"/>
    <property type="molecule type" value="Genomic_DNA"/>
</dbReference>
<sequence length="199" mass="22632">MNEIKLFPLSSMVLPEGKMSLRIFEPRYKRLVAECSRQNSGFGICLLDSDAGLAPGNVSSIGTYVKIVDFETLDDGLLGITVSGTQRFVVERVAAEFDGLRKAHVRWLDNWSQQKIERSQQYISEQLQFVYRQFPQIGDLYSHCFFDDASWVSQRWLEILPLECTQMEQLAGQRDCSAAMHFLSMAIEGSVTTQSKWSS</sequence>
<organism evidence="2 3">
    <name type="scientific">Vibrio proteolyticus NBRC 13287</name>
    <dbReference type="NCBI Taxonomy" id="1219065"/>
    <lineage>
        <taxon>Bacteria</taxon>
        <taxon>Pseudomonadati</taxon>
        <taxon>Pseudomonadota</taxon>
        <taxon>Gammaproteobacteria</taxon>
        <taxon>Vibrionales</taxon>
        <taxon>Vibrionaceae</taxon>
        <taxon>Vibrio</taxon>
    </lineage>
</organism>
<dbReference type="InterPro" id="IPR003111">
    <property type="entry name" value="Lon_prtase_N"/>
</dbReference>
<accession>U3A3K5</accession>
<evidence type="ECO:0000259" key="1">
    <source>
        <dbReference type="Pfam" id="PF02190"/>
    </source>
</evidence>
<dbReference type="RefSeq" id="WP_021705888.1">
    <property type="nucleotide sequence ID" value="NZ_BATJ01000010.1"/>
</dbReference>
<dbReference type="Proteomes" id="UP000016570">
    <property type="component" value="Unassembled WGS sequence"/>
</dbReference>
<evidence type="ECO:0000313" key="3">
    <source>
        <dbReference type="Proteomes" id="UP000016570"/>
    </source>
</evidence>
<dbReference type="PANTHER" id="PTHR46732">
    <property type="entry name" value="ATP-DEPENDENT PROTEASE LA (LON) DOMAIN PROTEIN"/>
    <property type="match status" value="1"/>
</dbReference>
<gene>
    <name evidence="2" type="ORF">VPR01S_10_01130</name>
</gene>
<dbReference type="eggNOG" id="COG2802">
    <property type="taxonomic scope" value="Bacteria"/>
</dbReference>
<dbReference type="Pfam" id="PF02190">
    <property type="entry name" value="LON_substr_bdg"/>
    <property type="match status" value="1"/>
</dbReference>
<dbReference type="InterPro" id="IPR015947">
    <property type="entry name" value="PUA-like_sf"/>
</dbReference>
<dbReference type="SUPFAM" id="SSF88697">
    <property type="entry name" value="PUA domain-like"/>
    <property type="match status" value="1"/>
</dbReference>
<feature type="domain" description="Lon N-terminal" evidence="1">
    <location>
        <begin position="3"/>
        <end position="128"/>
    </location>
</feature>
<dbReference type="InterPro" id="IPR046336">
    <property type="entry name" value="Lon_prtase_N_sf"/>
</dbReference>
<proteinExistence type="predicted"/>
<comment type="caution">
    <text evidence="2">The sequence shown here is derived from an EMBL/GenBank/DDBJ whole genome shotgun (WGS) entry which is preliminary data.</text>
</comment>
<evidence type="ECO:0000313" key="2">
    <source>
        <dbReference type="EMBL" id="GAD67917.1"/>
    </source>
</evidence>
<name>U3A3K5_VIBPR</name>
<protein>
    <recommendedName>
        <fullName evidence="1">Lon N-terminal domain-containing protein</fullName>
    </recommendedName>
</protein>
<dbReference type="Gene3D" id="2.30.130.40">
    <property type="entry name" value="LON domain-like"/>
    <property type="match status" value="1"/>
</dbReference>
<keyword evidence="3" id="KW-1185">Reference proteome</keyword>